<keyword evidence="2" id="KW-1185">Reference proteome</keyword>
<proteinExistence type="predicted"/>
<dbReference type="Proteomes" id="UP001476798">
    <property type="component" value="Unassembled WGS sequence"/>
</dbReference>
<dbReference type="InterPro" id="IPR036397">
    <property type="entry name" value="RNaseH_sf"/>
</dbReference>
<evidence type="ECO:0000313" key="1">
    <source>
        <dbReference type="EMBL" id="MEQ2173949.1"/>
    </source>
</evidence>
<sequence>MWENLSTGQLLVITSVIKKVIIESICKQSWGHSKHVLWSDETKIYLFGQHSNHCVFWKTITACYPEQTIHTVTNGDGCIMLWGQVSWLEMRGGRMELNPGRKPVRGCKIATLIIQPEQ</sequence>
<protein>
    <submittedName>
        <fullName evidence="1">Uncharacterized protein</fullName>
    </submittedName>
</protein>
<dbReference type="EMBL" id="JAHRIO010050080">
    <property type="protein sequence ID" value="MEQ2173949.1"/>
    <property type="molecule type" value="Genomic_DNA"/>
</dbReference>
<reference evidence="1 2" key="1">
    <citation type="submission" date="2021-06" db="EMBL/GenBank/DDBJ databases">
        <authorList>
            <person name="Palmer J.M."/>
        </authorList>
    </citation>
    <scope>NUCLEOTIDE SEQUENCE [LARGE SCALE GENOMIC DNA]</scope>
    <source>
        <strain evidence="1 2">GA_2019</strain>
        <tissue evidence="1">Muscle</tissue>
    </source>
</reference>
<evidence type="ECO:0000313" key="2">
    <source>
        <dbReference type="Proteomes" id="UP001476798"/>
    </source>
</evidence>
<name>A0ABV0NRA4_9TELE</name>
<comment type="caution">
    <text evidence="1">The sequence shown here is derived from an EMBL/GenBank/DDBJ whole genome shotgun (WGS) entry which is preliminary data.</text>
</comment>
<organism evidence="1 2">
    <name type="scientific">Goodea atripinnis</name>
    <dbReference type="NCBI Taxonomy" id="208336"/>
    <lineage>
        <taxon>Eukaryota</taxon>
        <taxon>Metazoa</taxon>
        <taxon>Chordata</taxon>
        <taxon>Craniata</taxon>
        <taxon>Vertebrata</taxon>
        <taxon>Euteleostomi</taxon>
        <taxon>Actinopterygii</taxon>
        <taxon>Neopterygii</taxon>
        <taxon>Teleostei</taxon>
        <taxon>Neoteleostei</taxon>
        <taxon>Acanthomorphata</taxon>
        <taxon>Ovalentaria</taxon>
        <taxon>Atherinomorphae</taxon>
        <taxon>Cyprinodontiformes</taxon>
        <taxon>Goodeidae</taxon>
        <taxon>Goodea</taxon>
    </lineage>
</organism>
<accession>A0ABV0NRA4</accession>
<dbReference type="Gene3D" id="3.30.420.10">
    <property type="entry name" value="Ribonuclease H-like superfamily/Ribonuclease H"/>
    <property type="match status" value="1"/>
</dbReference>
<gene>
    <name evidence="1" type="ORF">GOODEAATRI_002858</name>
</gene>